<name>A0ABU8HFG0_9BACI</name>
<sequence length="70" mass="8376">MGKSNAKKYREKLAREGKRNPEVDRSPFAKADMRTRRTKTKKDYLYRAKYKNHDSSNEKNGFFYAQFHIA</sequence>
<organism evidence="2 3">
    <name type="scientific">Bacillus spongiae</name>
    <dbReference type="NCBI Taxonomy" id="2683610"/>
    <lineage>
        <taxon>Bacteria</taxon>
        <taxon>Bacillati</taxon>
        <taxon>Bacillota</taxon>
        <taxon>Bacilli</taxon>
        <taxon>Bacillales</taxon>
        <taxon>Bacillaceae</taxon>
        <taxon>Bacillus</taxon>
    </lineage>
</organism>
<evidence type="ECO:0000313" key="3">
    <source>
        <dbReference type="Proteomes" id="UP001312865"/>
    </source>
</evidence>
<evidence type="ECO:0008006" key="4">
    <source>
        <dbReference type="Google" id="ProtNLM"/>
    </source>
</evidence>
<protein>
    <recommendedName>
        <fullName evidence="4">YfhE family protein</fullName>
    </recommendedName>
</protein>
<feature type="compositionally biased region" description="Basic residues" evidence="1">
    <location>
        <begin position="1"/>
        <end position="10"/>
    </location>
</feature>
<feature type="compositionally biased region" description="Basic and acidic residues" evidence="1">
    <location>
        <begin position="11"/>
        <end position="36"/>
    </location>
</feature>
<accession>A0ABU8HFG0</accession>
<comment type="caution">
    <text evidence="2">The sequence shown here is derived from an EMBL/GenBank/DDBJ whole genome shotgun (WGS) entry which is preliminary data.</text>
</comment>
<evidence type="ECO:0000256" key="1">
    <source>
        <dbReference type="SAM" id="MobiDB-lite"/>
    </source>
</evidence>
<dbReference type="Proteomes" id="UP001312865">
    <property type="component" value="Unassembled WGS sequence"/>
</dbReference>
<reference evidence="2 3" key="1">
    <citation type="journal article" date="2018" name="J. Microbiol.">
        <title>Bacillus spongiae sp. nov., isolated from sponge of Jeju Island.</title>
        <authorList>
            <person name="Lee G.E."/>
            <person name="Im W.T."/>
            <person name="Park J.S."/>
        </authorList>
    </citation>
    <scope>NUCLEOTIDE SEQUENCE [LARGE SCALE GENOMIC DNA]</scope>
    <source>
        <strain evidence="2 3">135PIL107-10</strain>
    </source>
</reference>
<gene>
    <name evidence="2" type="ORF">WAK64_13140</name>
</gene>
<dbReference type="RefSeq" id="WP_336587442.1">
    <property type="nucleotide sequence ID" value="NZ_JBBAXC010000010.1"/>
</dbReference>
<feature type="region of interest" description="Disordered" evidence="1">
    <location>
        <begin position="1"/>
        <end position="36"/>
    </location>
</feature>
<dbReference type="EMBL" id="JBBAXC010000010">
    <property type="protein sequence ID" value="MEI5908000.1"/>
    <property type="molecule type" value="Genomic_DNA"/>
</dbReference>
<evidence type="ECO:0000313" key="2">
    <source>
        <dbReference type="EMBL" id="MEI5908000.1"/>
    </source>
</evidence>
<keyword evidence="3" id="KW-1185">Reference proteome</keyword>
<proteinExistence type="predicted"/>